<evidence type="ECO:0000256" key="7">
    <source>
        <dbReference type="SAM" id="Phobius"/>
    </source>
</evidence>
<dbReference type="CDD" id="cd17321">
    <property type="entry name" value="MFS_MMR_MDR_like"/>
    <property type="match status" value="1"/>
</dbReference>
<reference evidence="9 10" key="1">
    <citation type="journal article" date="2019" name="Int. J. Syst. Evol. Microbiol.">
        <title>The Global Catalogue of Microorganisms (GCM) 10K type strain sequencing project: providing services to taxonomists for standard genome sequencing and annotation.</title>
        <authorList>
            <consortium name="The Broad Institute Genomics Platform"/>
            <consortium name="The Broad Institute Genome Sequencing Center for Infectious Disease"/>
            <person name="Wu L."/>
            <person name="Ma J."/>
        </authorList>
    </citation>
    <scope>NUCLEOTIDE SEQUENCE [LARGE SCALE GENOMIC DNA]</scope>
    <source>
        <strain evidence="9 10">JCM 10977</strain>
    </source>
</reference>
<evidence type="ECO:0000256" key="2">
    <source>
        <dbReference type="ARBA" id="ARBA00022448"/>
    </source>
</evidence>
<dbReference type="InterPro" id="IPR036259">
    <property type="entry name" value="MFS_trans_sf"/>
</dbReference>
<feature type="transmembrane region" description="Helical" evidence="7">
    <location>
        <begin position="346"/>
        <end position="364"/>
    </location>
</feature>
<protein>
    <submittedName>
        <fullName evidence="9">DHA2 family efflux MFS transporter permease subunit</fullName>
    </submittedName>
</protein>
<evidence type="ECO:0000256" key="6">
    <source>
        <dbReference type="ARBA" id="ARBA00023136"/>
    </source>
</evidence>
<feature type="transmembrane region" description="Helical" evidence="7">
    <location>
        <begin position="281"/>
        <end position="303"/>
    </location>
</feature>
<dbReference type="Pfam" id="PF07690">
    <property type="entry name" value="MFS_1"/>
    <property type="match status" value="1"/>
</dbReference>
<feature type="transmembrane region" description="Helical" evidence="7">
    <location>
        <begin position="21"/>
        <end position="47"/>
    </location>
</feature>
<keyword evidence="6 7" id="KW-0472">Membrane</keyword>
<feature type="transmembrane region" description="Helical" evidence="7">
    <location>
        <begin position="59"/>
        <end position="77"/>
    </location>
</feature>
<gene>
    <name evidence="9" type="ORF">GCM10009554_20100</name>
</gene>
<dbReference type="SUPFAM" id="SSF103473">
    <property type="entry name" value="MFS general substrate transporter"/>
    <property type="match status" value="1"/>
</dbReference>
<dbReference type="EMBL" id="BAAAHK010000004">
    <property type="protein sequence ID" value="GAA0934249.1"/>
    <property type="molecule type" value="Genomic_DNA"/>
</dbReference>
<dbReference type="InterPro" id="IPR020846">
    <property type="entry name" value="MFS_dom"/>
</dbReference>
<comment type="subcellular location">
    <subcellularLocation>
        <location evidence="1">Cell membrane</location>
        <topology evidence="1">Multi-pass membrane protein</topology>
    </subcellularLocation>
</comment>
<feature type="transmembrane region" description="Helical" evidence="7">
    <location>
        <begin position="121"/>
        <end position="139"/>
    </location>
</feature>
<keyword evidence="2" id="KW-0813">Transport</keyword>
<evidence type="ECO:0000256" key="1">
    <source>
        <dbReference type="ARBA" id="ARBA00004651"/>
    </source>
</evidence>
<feature type="transmembrane region" description="Helical" evidence="7">
    <location>
        <begin position="210"/>
        <end position="230"/>
    </location>
</feature>
<dbReference type="PANTHER" id="PTHR42718">
    <property type="entry name" value="MAJOR FACILITATOR SUPERFAMILY MULTIDRUG TRANSPORTER MFSC"/>
    <property type="match status" value="1"/>
</dbReference>
<dbReference type="RefSeq" id="WP_343967260.1">
    <property type="nucleotide sequence ID" value="NZ_BAAAHK010000004.1"/>
</dbReference>
<evidence type="ECO:0000256" key="5">
    <source>
        <dbReference type="ARBA" id="ARBA00022989"/>
    </source>
</evidence>
<comment type="caution">
    <text evidence="9">The sequence shown here is derived from an EMBL/GenBank/DDBJ whole genome shotgun (WGS) entry which is preliminary data.</text>
</comment>
<keyword evidence="3" id="KW-1003">Cell membrane</keyword>
<feature type="transmembrane region" description="Helical" evidence="7">
    <location>
        <begin position="315"/>
        <end position="334"/>
    </location>
</feature>
<feature type="transmembrane region" description="Helical" evidence="7">
    <location>
        <begin position="89"/>
        <end position="115"/>
    </location>
</feature>
<sequence length="495" mass="51275">MYATTDTPVTTPATQGGRSRWLALYVLCAGMLMIVLDVTIVNVALPAIQDDLGFSSSSLAWVVNAYLIAFGGLLLLAGRLGDLLGRRTIFVSGLIVFTVASVLCGLASSATLLIAARFLQGVGGALTSAVILGMIVTLFPEPREQAKAIGVFAFVASAGGSIGLLAGGVLTQAISWHWIFFVNLPIGVVTALLAVRVIEKDKGIGFGRGTDVPGAVLITSALMVGVFTIVKPAAELGWTAPRSIALSVLTLTLLACFIVREATAANPLVPLRIFRSRTLTGANLIQALSSAGMFGIFFLGSLYLQRVLGYDALEIGLAFLPTTLVMGLLSVKYSEKLVMRFGPRRPLIGGLVLIVIGLALFTQAPVNGNYFIHVMPVLFLLGLGGGVCFPALMGLSMADVKPEDAGLASGLIGTMGEVGAALGLAILATLSATRTETLTTAGKPVLEALTSGFHLSFAVAGLLVATAVLIACTLMRPTRTAAETEAEAELVLDAA</sequence>
<evidence type="ECO:0000313" key="10">
    <source>
        <dbReference type="Proteomes" id="UP001500542"/>
    </source>
</evidence>
<feature type="transmembrane region" description="Helical" evidence="7">
    <location>
        <begin position="452"/>
        <end position="474"/>
    </location>
</feature>
<dbReference type="PROSITE" id="PS50850">
    <property type="entry name" value="MFS"/>
    <property type="match status" value="1"/>
</dbReference>
<evidence type="ECO:0000256" key="4">
    <source>
        <dbReference type="ARBA" id="ARBA00022692"/>
    </source>
</evidence>
<feature type="transmembrane region" description="Helical" evidence="7">
    <location>
        <begin position="407"/>
        <end position="432"/>
    </location>
</feature>
<evidence type="ECO:0000313" key="9">
    <source>
        <dbReference type="EMBL" id="GAA0934249.1"/>
    </source>
</evidence>
<accession>A0ABN1PYP3</accession>
<name>A0ABN1PYP3_9ACTN</name>
<evidence type="ECO:0000259" key="8">
    <source>
        <dbReference type="PROSITE" id="PS50850"/>
    </source>
</evidence>
<keyword evidence="4 7" id="KW-0812">Transmembrane</keyword>
<feature type="transmembrane region" description="Helical" evidence="7">
    <location>
        <begin position="151"/>
        <end position="170"/>
    </location>
</feature>
<feature type="transmembrane region" description="Helical" evidence="7">
    <location>
        <begin position="242"/>
        <end position="260"/>
    </location>
</feature>
<organism evidence="9 10">
    <name type="scientific">Kribbella koreensis</name>
    <dbReference type="NCBI Taxonomy" id="57909"/>
    <lineage>
        <taxon>Bacteria</taxon>
        <taxon>Bacillati</taxon>
        <taxon>Actinomycetota</taxon>
        <taxon>Actinomycetes</taxon>
        <taxon>Propionibacteriales</taxon>
        <taxon>Kribbellaceae</taxon>
        <taxon>Kribbella</taxon>
    </lineage>
</organism>
<dbReference type="PANTHER" id="PTHR42718:SF46">
    <property type="entry name" value="BLR6921 PROTEIN"/>
    <property type="match status" value="1"/>
</dbReference>
<dbReference type="Proteomes" id="UP001500542">
    <property type="component" value="Unassembled WGS sequence"/>
</dbReference>
<dbReference type="Gene3D" id="1.20.1250.20">
    <property type="entry name" value="MFS general substrate transporter like domains"/>
    <property type="match status" value="1"/>
</dbReference>
<keyword evidence="10" id="KW-1185">Reference proteome</keyword>
<dbReference type="InterPro" id="IPR004638">
    <property type="entry name" value="EmrB-like"/>
</dbReference>
<feature type="domain" description="Major facilitator superfamily (MFS) profile" evidence="8">
    <location>
        <begin position="23"/>
        <end position="479"/>
    </location>
</feature>
<feature type="transmembrane region" description="Helical" evidence="7">
    <location>
        <begin position="176"/>
        <end position="198"/>
    </location>
</feature>
<dbReference type="InterPro" id="IPR011701">
    <property type="entry name" value="MFS"/>
</dbReference>
<keyword evidence="5 7" id="KW-1133">Transmembrane helix</keyword>
<feature type="transmembrane region" description="Helical" evidence="7">
    <location>
        <begin position="370"/>
        <end position="395"/>
    </location>
</feature>
<dbReference type="NCBIfam" id="TIGR00711">
    <property type="entry name" value="efflux_EmrB"/>
    <property type="match status" value="1"/>
</dbReference>
<proteinExistence type="predicted"/>
<evidence type="ECO:0000256" key="3">
    <source>
        <dbReference type="ARBA" id="ARBA00022475"/>
    </source>
</evidence>
<dbReference type="Gene3D" id="1.20.1720.10">
    <property type="entry name" value="Multidrug resistance protein D"/>
    <property type="match status" value="1"/>
</dbReference>